<reference evidence="1 2" key="1">
    <citation type="journal article" date="2020" name="ISME J.">
        <title>Comparative genomics reveals insights into cyanobacterial evolution and habitat adaptation.</title>
        <authorList>
            <person name="Chen M.Y."/>
            <person name="Teng W.K."/>
            <person name="Zhao L."/>
            <person name="Hu C.X."/>
            <person name="Zhou Y.K."/>
            <person name="Han B.P."/>
            <person name="Song L.R."/>
            <person name="Shu W.S."/>
        </authorList>
    </citation>
    <scope>NUCLEOTIDE SEQUENCE [LARGE SCALE GENOMIC DNA]</scope>
    <source>
        <strain evidence="1 2">FACHB-130</strain>
    </source>
</reference>
<evidence type="ECO:0000313" key="2">
    <source>
        <dbReference type="Proteomes" id="UP000603457"/>
    </source>
</evidence>
<evidence type="ECO:0000313" key="1">
    <source>
        <dbReference type="EMBL" id="MBD2593609.1"/>
    </source>
</evidence>
<name>A0ABR8FU88_9NOSO</name>
<proteinExistence type="predicted"/>
<dbReference type="Proteomes" id="UP000603457">
    <property type="component" value="Unassembled WGS sequence"/>
</dbReference>
<sequence length="107" mass="11285">MTTDASPLSLFGRQAVAGMVVAVISRSLADATLGTIKDAAMVAAAKKFLEINIRNPLTSYCYLGFEPFDLVIGIGFANLCTSSNSQLKKAVCKGLLIRKIITTTLSG</sequence>
<keyword evidence="2" id="KW-1185">Reference proteome</keyword>
<dbReference type="EMBL" id="JACJTB010000003">
    <property type="protein sequence ID" value="MBD2593609.1"/>
    <property type="molecule type" value="Genomic_DNA"/>
</dbReference>
<gene>
    <name evidence="1" type="ORF">H6G74_04595</name>
</gene>
<comment type="caution">
    <text evidence="1">The sequence shown here is derived from an EMBL/GenBank/DDBJ whole genome shotgun (WGS) entry which is preliminary data.</text>
</comment>
<dbReference type="RefSeq" id="WP_206756975.1">
    <property type="nucleotide sequence ID" value="NZ_JACJTB010000003.1"/>
</dbReference>
<accession>A0ABR8FU88</accession>
<organism evidence="1 2">
    <name type="scientific">Nostoc spongiaeforme FACHB-130</name>
    <dbReference type="NCBI Taxonomy" id="1357510"/>
    <lineage>
        <taxon>Bacteria</taxon>
        <taxon>Bacillati</taxon>
        <taxon>Cyanobacteriota</taxon>
        <taxon>Cyanophyceae</taxon>
        <taxon>Nostocales</taxon>
        <taxon>Nostocaceae</taxon>
        <taxon>Nostoc</taxon>
    </lineage>
</organism>
<protein>
    <submittedName>
        <fullName evidence="1">Uncharacterized protein</fullName>
    </submittedName>
</protein>